<keyword evidence="1" id="KW-0812">Transmembrane</keyword>
<feature type="transmembrane region" description="Helical" evidence="1">
    <location>
        <begin position="128"/>
        <end position="145"/>
    </location>
</feature>
<dbReference type="EMBL" id="NIVC01001203">
    <property type="protein sequence ID" value="PAA70848.1"/>
    <property type="molecule type" value="Genomic_DNA"/>
</dbReference>
<protein>
    <submittedName>
        <fullName evidence="3">Uncharacterized protein</fullName>
    </submittedName>
</protein>
<dbReference type="EMBL" id="NIVC01000187">
    <property type="protein sequence ID" value="PAA88445.1"/>
    <property type="molecule type" value="Genomic_DNA"/>
</dbReference>
<gene>
    <name evidence="2" type="ORF">BOX15_Mlig012521g1</name>
    <name evidence="3" type="ORF">BOX15_Mlig012521g2</name>
</gene>
<sequence>MPLNVFSFSATAIILLACIVVTNSIKCYQYGPGDKTDTSTTVDCNGGLKNSQQTLNSMFPNMNFNTNQNTFKHCARMHGYADGKYFVYGTCGHCGSIPGGIKTASVTCSSCTSDECNSASRKGSVSPAATISLAACLLWLLSFIAF</sequence>
<accession>A0A267GQY4</accession>
<comment type="caution">
    <text evidence="3">The sequence shown here is derived from an EMBL/GenBank/DDBJ whole genome shotgun (WGS) entry which is preliminary data.</text>
</comment>
<evidence type="ECO:0000313" key="2">
    <source>
        <dbReference type="EMBL" id="PAA70848.1"/>
    </source>
</evidence>
<keyword evidence="1" id="KW-0472">Membrane</keyword>
<name>A0A267GQY4_9PLAT</name>
<evidence type="ECO:0000313" key="3">
    <source>
        <dbReference type="EMBL" id="PAA88445.1"/>
    </source>
</evidence>
<dbReference type="Proteomes" id="UP000215902">
    <property type="component" value="Unassembled WGS sequence"/>
</dbReference>
<reference evidence="3 4" key="1">
    <citation type="submission" date="2017-06" db="EMBL/GenBank/DDBJ databases">
        <title>A platform for efficient transgenesis in Macrostomum lignano, a flatworm model organism for stem cell research.</title>
        <authorList>
            <person name="Berezikov E."/>
        </authorList>
    </citation>
    <scope>NUCLEOTIDE SEQUENCE [LARGE SCALE GENOMIC DNA]</scope>
    <source>
        <strain evidence="3">DV1</strain>
        <tissue evidence="3">Whole organism</tissue>
    </source>
</reference>
<feature type="transmembrane region" description="Helical" evidence="1">
    <location>
        <begin position="6"/>
        <end position="25"/>
    </location>
</feature>
<keyword evidence="1" id="KW-1133">Transmembrane helix</keyword>
<evidence type="ECO:0000313" key="4">
    <source>
        <dbReference type="Proteomes" id="UP000215902"/>
    </source>
</evidence>
<proteinExistence type="predicted"/>
<keyword evidence="4" id="KW-1185">Reference proteome</keyword>
<dbReference type="AlphaFoldDB" id="A0A267GQY4"/>
<evidence type="ECO:0000256" key="1">
    <source>
        <dbReference type="SAM" id="Phobius"/>
    </source>
</evidence>
<organism evidence="3 4">
    <name type="scientific">Macrostomum lignano</name>
    <dbReference type="NCBI Taxonomy" id="282301"/>
    <lineage>
        <taxon>Eukaryota</taxon>
        <taxon>Metazoa</taxon>
        <taxon>Spiralia</taxon>
        <taxon>Lophotrochozoa</taxon>
        <taxon>Platyhelminthes</taxon>
        <taxon>Rhabditophora</taxon>
        <taxon>Macrostomorpha</taxon>
        <taxon>Macrostomida</taxon>
        <taxon>Macrostomidae</taxon>
        <taxon>Macrostomum</taxon>
    </lineage>
</organism>